<evidence type="ECO:0000313" key="2">
    <source>
        <dbReference type="EMBL" id="KAF2789952.1"/>
    </source>
</evidence>
<gene>
    <name evidence="2" type="ORF">K505DRAFT_283458</name>
</gene>
<accession>A0A6A6X0T5</accession>
<evidence type="ECO:0000313" key="3">
    <source>
        <dbReference type="Proteomes" id="UP000799757"/>
    </source>
</evidence>
<name>A0A6A6X0T5_9PLEO</name>
<keyword evidence="3" id="KW-1185">Reference proteome</keyword>
<dbReference type="Proteomes" id="UP000799757">
    <property type="component" value="Unassembled WGS sequence"/>
</dbReference>
<feature type="non-terminal residue" evidence="2">
    <location>
        <position position="1"/>
    </location>
</feature>
<sequence length="153" mass="17362">LHLLSPTLTARLHRRITSRSPPASYSRRIARRRSQTAPKQSRPLHPPRSTTTLVLHLASSPLTFLCSLELDFFLVPFTALLSASPRGLFHFPRHITIAAASHYTVFCIFDTREHLPSSVEQTPASLPAYPVLAYCQRPPATRFHTRRWTRLTA</sequence>
<feature type="compositionally biased region" description="Low complexity" evidence="1">
    <location>
        <begin position="18"/>
        <end position="27"/>
    </location>
</feature>
<dbReference type="EMBL" id="MU002102">
    <property type="protein sequence ID" value="KAF2789952.1"/>
    <property type="molecule type" value="Genomic_DNA"/>
</dbReference>
<organism evidence="2 3">
    <name type="scientific">Melanomma pulvis-pyrius CBS 109.77</name>
    <dbReference type="NCBI Taxonomy" id="1314802"/>
    <lineage>
        <taxon>Eukaryota</taxon>
        <taxon>Fungi</taxon>
        <taxon>Dikarya</taxon>
        <taxon>Ascomycota</taxon>
        <taxon>Pezizomycotina</taxon>
        <taxon>Dothideomycetes</taxon>
        <taxon>Pleosporomycetidae</taxon>
        <taxon>Pleosporales</taxon>
        <taxon>Melanommataceae</taxon>
        <taxon>Melanomma</taxon>
    </lineage>
</organism>
<reference evidence="2" key="1">
    <citation type="journal article" date="2020" name="Stud. Mycol.">
        <title>101 Dothideomycetes genomes: a test case for predicting lifestyles and emergence of pathogens.</title>
        <authorList>
            <person name="Haridas S."/>
            <person name="Albert R."/>
            <person name="Binder M."/>
            <person name="Bloem J."/>
            <person name="Labutti K."/>
            <person name="Salamov A."/>
            <person name="Andreopoulos B."/>
            <person name="Baker S."/>
            <person name="Barry K."/>
            <person name="Bills G."/>
            <person name="Bluhm B."/>
            <person name="Cannon C."/>
            <person name="Castanera R."/>
            <person name="Culley D."/>
            <person name="Daum C."/>
            <person name="Ezra D."/>
            <person name="Gonzalez J."/>
            <person name="Henrissat B."/>
            <person name="Kuo A."/>
            <person name="Liang C."/>
            <person name="Lipzen A."/>
            <person name="Lutzoni F."/>
            <person name="Magnuson J."/>
            <person name="Mondo S."/>
            <person name="Nolan M."/>
            <person name="Ohm R."/>
            <person name="Pangilinan J."/>
            <person name="Park H.-J."/>
            <person name="Ramirez L."/>
            <person name="Alfaro M."/>
            <person name="Sun H."/>
            <person name="Tritt A."/>
            <person name="Yoshinaga Y."/>
            <person name="Zwiers L.-H."/>
            <person name="Turgeon B."/>
            <person name="Goodwin S."/>
            <person name="Spatafora J."/>
            <person name="Crous P."/>
            <person name="Grigoriev I."/>
        </authorList>
    </citation>
    <scope>NUCLEOTIDE SEQUENCE</scope>
    <source>
        <strain evidence="2">CBS 109.77</strain>
    </source>
</reference>
<evidence type="ECO:0000256" key="1">
    <source>
        <dbReference type="SAM" id="MobiDB-lite"/>
    </source>
</evidence>
<proteinExistence type="predicted"/>
<protein>
    <submittedName>
        <fullName evidence="2">Uncharacterized protein</fullName>
    </submittedName>
</protein>
<feature type="region of interest" description="Disordered" evidence="1">
    <location>
        <begin position="18"/>
        <end position="48"/>
    </location>
</feature>
<dbReference type="AlphaFoldDB" id="A0A6A6X0T5"/>